<sequence length="319" mass="37264">MNIIGIRTIKSALGATIAITIAQFLGLKYAVASGIITILSVQSTKRQSIEMAMKRLISTIIALFISSILFVFIGFNEYVFGLYLLIFIPVTANLKITEGIVVSSVLVTHLLVEKSVDFFWIKNEIALFLIGAGTALIFNLYMPSIVSKLEEDKEYIENKMKDILLDMSYTLKLHCVSINEQRLFEEIEIRLSQARNRAYKNFNNYLFSDVKYYIHYIEMRNIQFEIIKYMREHCKNFISIYKQTELVANFTEKVAMAIGEPISSEELLEELESLKYKFKRQSLPKTRDEFEYRAKLFQYIMDLQRFLEIRKDYVLKLKE</sequence>
<dbReference type="InterPro" id="IPR052984">
    <property type="entry name" value="UPF0421"/>
</dbReference>
<organism evidence="8 9">
    <name type="scientific">Clostridium tarantellae</name>
    <dbReference type="NCBI Taxonomy" id="39493"/>
    <lineage>
        <taxon>Bacteria</taxon>
        <taxon>Bacillati</taxon>
        <taxon>Bacillota</taxon>
        <taxon>Clostridia</taxon>
        <taxon>Eubacteriales</taxon>
        <taxon>Clostridiaceae</taxon>
        <taxon>Clostridium</taxon>
    </lineage>
</organism>
<dbReference type="Pfam" id="PF06081">
    <property type="entry name" value="ArAE_1"/>
    <property type="match status" value="1"/>
</dbReference>
<dbReference type="Proteomes" id="UP000430345">
    <property type="component" value="Unassembled WGS sequence"/>
</dbReference>
<evidence type="ECO:0000256" key="4">
    <source>
        <dbReference type="ARBA" id="ARBA00022989"/>
    </source>
</evidence>
<dbReference type="InterPro" id="IPR010343">
    <property type="entry name" value="ArAE_1"/>
</dbReference>
<feature type="transmembrane region" description="Helical" evidence="6">
    <location>
        <begin position="81"/>
        <end position="112"/>
    </location>
</feature>
<feature type="transmembrane region" description="Helical" evidence="6">
    <location>
        <begin position="12"/>
        <end position="36"/>
    </location>
</feature>
<evidence type="ECO:0000256" key="1">
    <source>
        <dbReference type="ARBA" id="ARBA00004651"/>
    </source>
</evidence>
<dbReference type="AlphaFoldDB" id="A0A6I1MMP6"/>
<evidence type="ECO:0000256" key="3">
    <source>
        <dbReference type="ARBA" id="ARBA00022692"/>
    </source>
</evidence>
<feature type="transmembrane region" description="Helical" evidence="6">
    <location>
        <begin position="124"/>
        <end position="142"/>
    </location>
</feature>
<keyword evidence="3 6" id="KW-0812">Transmembrane</keyword>
<name>A0A6I1MMP6_9CLOT</name>
<dbReference type="EMBL" id="WHJC01000306">
    <property type="protein sequence ID" value="MPQ44766.1"/>
    <property type="molecule type" value="Genomic_DNA"/>
</dbReference>
<reference evidence="8 9" key="1">
    <citation type="submission" date="2019-10" db="EMBL/GenBank/DDBJ databases">
        <title>The Genome Sequence of Clostridium tarantellae Isolated from Fish Brain.</title>
        <authorList>
            <person name="Bano L."/>
            <person name="Kiel M."/>
            <person name="Sales G."/>
            <person name="Doxey A.C."/>
            <person name="Mansfield M.J."/>
            <person name="Schiavone M."/>
            <person name="Rossetto O."/>
            <person name="Pirazzini M."/>
            <person name="Dobrindt U."/>
            <person name="Montecucco C."/>
        </authorList>
    </citation>
    <scope>NUCLEOTIDE SEQUENCE [LARGE SCALE GENOMIC DNA]</scope>
    <source>
        <strain evidence="8 9">DSM 3997</strain>
    </source>
</reference>
<evidence type="ECO:0000259" key="7">
    <source>
        <dbReference type="Pfam" id="PF11728"/>
    </source>
</evidence>
<keyword evidence="5 6" id="KW-0472">Membrane</keyword>
<dbReference type="GO" id="GO:0005886">
    <property type="term" value="C:plasma membrane"/>
    <property type="evidence" value="ECO:0007669"/>
    <property type="project" value="UniProtKB-SubCell"/>
</dbReference>
<comment type="caution">
    <text evidence="8">The sequence shown here is derived from an EMBL/GenBank/DDBJ whole genome shotgun (WGS) entry which is preliminary data.</text>
</comment>
<evidence type="ECO:0000256" key="6">
    <source>
        <dbReference type="SAM" id="Phobius"/>
    </source>
</evidence>
<evidence type="ECO:0000256" key="5">
    <source>
        <dbReference type="ARBA" id="ARBA00023136"/>
    </source>
</evidence>
<dbReference type="Pfam" id="PF11728">
    <property type="entry name" value="ArAE_1_C"/>
    <property type="match status" value="1"/>
</dbReference>
<dbReference type="PANTHER" id="PTHR40064:SF1">
    <property type="entry name" value="MEMBRANE PROTEIN"/>
    <property type="match status" value="1"/>
</dbReference>
<proteinExistence type="predicted"/>
<feature type="transmembrane region" description="Helical" evidence="6">
    <location>
        <begin position="56"/>
        <end position="75"/>
    </location>
</feature>
<dbReference type="InterPro" id="IPR038323">
    <property type="entry name" value="ArAE_1_C_sf"/>
</dbReference>
<comment type="subcellular location">
    <subcellularLocation>
        <location evidence="1">Cell membrane</location>
        <topology evidence="1">Multi-pass membrane protein</topology>
    </subcellularLocation>
</comment>
<dbReference type="Gene3D" id="1.20.120.940">
    <property type="entry name" value="Putative aromatic acid exporter, C-terminal domain"/>
    <property type="match status" value="1"/>
</dbReference>
<feature type="domain" description="Putative aromatic acid exporter C-terminal" evidence="7">
    <location>
        <begin position="148"/>
        <end position="310"/>
    </location>
</feature>
<dbReference type="RefSeq" id="WP_152891514.1">
    <property type="nucleotide sequence ID" value="NZ_WHJC01000306.1"/>
</dbReference>
<protein>
    <submittedName>
        <fullName evidence="8">Aromatic acid exporter family protein</fullName>
    </submittedName>
</protein>
<dbReference type="OrthoDB" id="357521at2"/>
<evidence type="ECO:0000256" key="2">
    <source>
        <dbReference type="ARBA" id="ARBA00022475"/>
    </source>
</evidence>
<keyword evidence="4 6" id="KW-1133">Transmembrane helix</keyword>
<dbReference type="InterPro" id="IPR021062">
    <property type="entry name" value="ArAE_1_C"/>
</dbReference>
<keyword evidence="9" id="KW-1185">Reference proteome</keyword>
<evidence type="ECO:0000313" key="8">
    <source>
        <dbReference type="EMBL" id="MPQ44766.1"/>
    </source>
</evidence>
<accession>A0A6I1MMP6</accession>
<evidence type="ECO:0000313" key="9">
    <source>
        <dbReference type="Proteomes" id="UP000430345"/>
    </source>
</evidence>
<dbReference type="PANTHER" id="PTHR40064">
    <property type="entry name" value="MEMBRANE PROTEIN-RELATED"/>
    <property type="match status" value="1"/>
</dbReference>
<gene>
    <name evidence="8" type="ORF">GBZ86_13575</name>
</gene>
<keyword evidence="2" id="KW-1003">Cell membrane</keyword>